<name>K1Q3Q0_MAGGI</name>
<sequence length="164" mass="18617">MGLVQSCIGKRSNKVDAMSEEEAEAYSKMEEEIKKELMGDNIQTKPLPWMMFCTDPSVKKPHVDEVPDSPVLGVVQKKGGLAFDIEYKSTVPKLPPINAQRVQVTAGGEDFEKWKAERDKLLVDKHEKAKIRRERIIQQKKLSAQRPRTARSRDVVESIDSPKD</sequence>
<reference evidence="2" key="1">
    <citation type="journal article" date="2012" name="Nature">
        <title>The oyster genome reveals stress adaptation and complexity of shell formation.</title>
        <authorList>
            <person name="Zhang G."/>
            <person name="Fang X."/>
            <person name="Guo X."/>
            <person name="Li L."/>
            <person name="Luo R."/>
            <person name="Xu F."/>
            <person name="Yang P."/>
            <person name="Zhang L."/>
            <person name="Wang X."/>
            <person name="Qi H."/>
            <person name="Xiong Z."/>
            <person name="Que H."/>
            <person name="Xie Y."/>
            <person name="Holland P.W."/>
            <person name="Paps J."/>
            <person name="Zhu Y."/>
            <person name="Wu F."/>
            <person name="Chen Y."/>
            <person name="Wang J."/>
            <person name="Peng C."/>
            <person name="Meng J."/>
            <person name="Yang L."/>
            <person name="Liu J."/>
            <person name="Wen B."/>
            <person name="Zhang N."/>
            <person name="Huang Z."/>
            <person name="Zhu Q."/>
            <person name="Feng Y."/>
            <person name="Mount A."/>
            <person name="Hedgecock D."/>
            <person name="Xu Z."/>
            <person name="Liu Y."/>
            <person name="Domazet-Loso T."/>
            <person name="Du Y."/>
            <person name="Sun X."/>
            <person name="Zhang S."/>
            <person name="Liu B."/>
            <person name="Cheng P."/>
            <person name="Jiang X."/>
            <person name="Li J."/>
            <person name="Fan D."/>
            <person name="Wang W."/>
            <person name="Fu W."/>
            <person name="Wang T."/>
            <person name="Wang B."/>
            <person name="Zhang J."/>
            <person name="Peng Z."/>
            <person name="Li Y."/>
            <person name="Li N."/>
            <person name="Wang J."/>
            <person name="Chen M."/>
            <person name="He Y."/>
            <person name="Tan F."/>
            <person name="Song X."/>
            <person name="Zheng Q."/>
            <person name="Huang R."/>
            <person name="Yang H."/>
            <person name="Du X."/>
            <person name="Chen L."/>
            <person name="Yang M."/>
            <person name="Gaffney P.M."/>
            <person name="Wang S."/>
            <person name="Luo L."/>
            <person name="She Z."/>
            <person name="Ming Y."/>
            <person name="Huang W."/>
            <person name="Zhang S."/>
            <person name="Huang B."/>
            <person name="Zhang Y."/>
            <person name="Qu T."/>
            <person name="Ni P."/>
            <person name="Miao G."/>
            <person name="Wang J."/>
            <person name="Wang Q."/>
            <person name="Steinberg C.E."/>
            <person name="Wang H."/>
            <person name="Li N."/>
            <person name="Qian L."/>
            <person name="Zhang G."/>
            <person name="Li Y."/>
            <person name="Yang H."/>
            <person name="Liu X."/>
            <person name="Wang J."/>
            <person name="Yin Y."/>
            <person name="Wang J."/>
        </authorList>
    </citation>
    <scope>NUCLEOTIDE SEQUENCE [LARGE SCALE GENOMIC DNA]</scope>
    <source>
        <strain evidence="2">05x7-T-G4-1.051#20</strain>
    </source>
</reference>
<dbReference type="HOGENOM" id="CLU_138135_0_0_1"/>
<proteinExistence type="predicted"/>
<feature type="region of interest" description="Disordered" evidence="1">
    <location>
        <begin position="138"/>
        <end position="164"/>
    </location>
</feature>
<dbReference type="EMBL" id="JH818807">
    <property type="protein sequence ID" value="EKC26019.1"/>
    <property type="molecule type" value="Genomic_DNA"/>
</dbReference>
<dbReference type="KEGG" id="crg:105319349"/>
<dbReference type="OrthoDB" id="6189754at2759"/>
<protein>
    <submittedName>
        <fullName evidence="2">Uncharacterized protein</fullName>
    </submittedName>
</protein>
<dbReference type="InParanoid" id="K1Q3Q0"/>
<accession>K1Q3Q0</accession>
<feature type="compositionally biased region" description="Basic and acidic residues" evidence="1">
    <location>
        <begin position="151"/>
        <end position="164"/>
    </location>
</feature>
<dbReference type="AlphaFoldDB" id="K1Q3Q0"/>
<gene>
    <name evidence="2" type="ORF">CGI_10010670</name>
</gene>
<evidence type="ECO:0000256" key="1">
    <source>
        <dbReference type="SAM" id="MobiDB-lite"/>
    </source>
</evidence>
<evidence type="ECO:0000313" key="2">
    <source>
        <dbReference type="EMBL" id="EKC26019.1"/>
    </source>
</evidence>
<organism evidence="2">
    <name type="scientific">Magallana gigas</name>
    <name type="common">Pacific oyster</name>
    <name type="synonym">Crassostrea gigas</name>
    <dbReference type="NCBI Taxonomy" id="29159"/>
    <lineage>
        <taxon>Eukaryota</taxon>
        <taxon>Metazoa</taxon>
        <taxon>Spiralia</taxon>
        <taxon>Lophotrochozoa</taxon>
        <taxon>Mollusca</taxon>
        <taxon>Bivalvia</taxon>
        <taxon>Autobranchia</taxon>
        <taxon>Pteriomorphia</taxon>
        <taxon>Ostreida</taxon>
        <taxon>Ostreoidea</taxon>
        <taxon>Ostreidae</taxon>
        <taxon>Magallana</taxon>
    </lineage>
</organism>